<dbReference type="EMBL" id="BMPP01000007">
    <property type="protein sequence ID" value="GGK26238.1"/>
    <property type="molecule type" value="Genomic_DNA"/>
</dbReference>
<dbReference type="Proteomes" id="UP000647587">
    <property type="component" value="Unassembled WGS sequence"/>
</dbReference>
<comment type="similarity">
    <text evidence="1">Belongs to the ComF/GntX family.</text>
</comment>
<feature type="domain" description="Double zinc ribbon" evidence="3">
    <location>
        <begin position="28"/>
        <end position="70"/>
    </location>
</feature>
<dbReference type="PANTHER" id="PTHR47505">
    <property type="entry name" value="DNA UTILIZATION PROTEIN YHGH"/>
    <property type="match status" value="1"/>
</dbReference>
<keyword evidence="5" id="KW-1185">Reference proteome</keyword>
<reference evidence="5" key="1">
    <citation type="journal article" date="2019" name="Int. J. Syst. Evol. Microbiol.">
        <title>The Global Catalogue of Microorganisms (GCM) 10K type strain sequencing project: providing services to taxonomists for standard genome sequencing and annotation.</title>
        <authorList>
            <consortium name="The Broad Institute Genomics Platform"/>
            <consortium name="The Broad Institute Genome Sequencing Center for Infectious Disease"/>
            <person name="Wu L."/>
            <person name="Ma J."/>
        </authorList>
    </citation>
    <scope>NUCLEOTIDE SEQUENCE [LARGE SCALE GENOMIC DNA]</scope>
    <source>
        <strain evidence="5">JCM 30331</strain>
    </source>
</reference>
<dbReference type="Pfam" id="PF00156">
    <property type="entry name" value="Pribosyltran"/>
    <property type="match status" value="1"/>
</dbReference>
<sequence>MPVLNRRKQKWGPLYNSGMACEWWAALTRTLLPRACPGCGQQLGPEAGLCPGCRAALRPQVQVHSPLCSRVEPHLVTLGAYRGVLRRSVRALKYGGARDLAGILGPALARGVPLEWGVTAVVPVPLHVSRLRERGFNQAELLACGLAQELGVPCVPQALTRRRAGVSQARQQGAQRQNFHGHFQADFRHLPPGGVLLLDDVLTSGRTLLACRDALQDAGVNRLYYAVVAR</sequence>
<proteinExistence type="inferred from homology"/>
<dbReference type="InterPro" id="IPR000836">
    <property type="entry name" value="PRTase_dom"/>
</dbReference>
<dbReference type="InterPro" id="IPR044005">
    <property type="entry name" value="DZR_2"/>
</dbReference>
<dbReference type="Pfam" id="PF18912">
    <property type="entry name" value="DZR_2"/>
    <property type="match status" value="1"/>
</dbReference>
<name>A0ABQ2ETX1_9DEIO</name>
<dbReference type="PROSITE" id="PS51257">
    <property type="entry name" value="PROKAR_LIPOPROTEIN"/>
    <property type="match status" value="1"/>
</dbReference>
<dbReference type="SUPFAM" id="SSF53271">
    <property type="entry name" value="PRTase-like"/>
    <property type="match status" value="1"/>
</dbReference>
<evidence type="ECO:0000313" key="4">
    <source>
        <dbReference type="EMBL" id="GGK26238.1"/>
    </source>
</evidence>
<dbReference type="InterPro" id="IPR029057">
    <property type="entry name" value="PRTase-like"/>
</dbReference>
<gene>
    <name evidence="4" type="ORF">GCM10008955_19980</name>
</gene>
<accession>A0ABQ2ETX1</accession>
<dbReference type="InterPro" id="IPR051910">
    <property type="entry name" value="ComF/GntX_DNA_util-trans"/>
</dbReference>
<protein>
    <submittedName>
        <fullName evidence="4">Amidophosphoribosyltransferase</fullName>
    </submittedName>
</protein>
<organism evidence="4 5">
    <name type="scientific">Deinococcus malanensis</name>
    <dbReference type="NCBI Taxonomy" id="1706855"/>
    <lineage>
        <taxon>Bacteria</taxon>
        <taxon>Thermotogati</taxon>
        <taxon>Deinococcota</taxon>
        <taxon>Deinococci</taxon>
        <taxon>Deinococcales</taxon>
        <taxon>Deinococcaceae</taxon>
        <taxon>Deinococcus</taxon>
    </lineage>
</organism>
<evidence type="ECO:0000313" key="5">
    <source>
        <dbReference type="Proteomes" id="UP000647587"/>
    </source>
</evidence>
<evidence type="ECO:0000259" key="2">
    <source>
        <dbReference type="Pfam" id="PF00156"/>
    </source>
</evidence>
<dbReference type="PANTHER" id="PTHR47505:SF1">
    <property type="entry name" value="DNA UTILIZATION PROTEIN YHGH"/>
    <property type="match status" value="1"/>
</dbReference>
<comment type="caution">
    <text evidence="4">The sequence shown here is derived from an EMBL/GenBank/DDBJ whole genome shotgun (WGS) entry which is preliminary data.</text>
</comment>
<dbReference type="CDD" id="cd06223">
    <property type="entry name" value="PRTases_typeI"/>
    <property type="match status" value="1"/>
</dbReference>
<dbReference type="Gene3D" id="3.40.50.2020">
    <property type="match status" value="1"/>
</dbReference>
<feature type="domain" description="Phosphoribosyltransferase" evidence="2">
    <location>
        <begin position="141"/>
        <end position="229"/>
    </location>
</feature>
<evidence type="ECO:0000259" key="3">
    <source>
        <dbReference type="Pfam" id="PF18912"/>
    </source>
</evidence>
<evidence type="ECO:0000256" key="1">
    <source>
        <dbReference type="ARBA" id="ARBA00008007"/>
    </source>
</evidence>